<organism evidence="3 4">
    <name type="scientific">Stigmatella aurantiaca (strain DW4/3-1)</name>
    <dbReference type="NCBI Taxonomy" id="378806"/>
    <lineage>
        <taxon>Bacteria</taxon>
        <taxon>Pseudomonadati</taxon>
        <taxon>Myxococcota</taxon>
        <taxon>Myxococcia</taxon>
        <taxon>Myxococcales</taxon>
        <taxon>Cystobacterineae</taxon>
        <taxon>Archangiaceae</taxon>
        <taxon>Stigmatella</taxon>
    </lineage>
</organism>
<dbReference type="PATRIC" id="fig|378806.16.peg.1779"/>
<feature type="region of interest" description="Disordered" evidence="1">
    <location>
        <begin position="107"/>
        <end position="127"/>
    </location>
</feature>
<proteinExistence type="predicted"/>
<name>Q08R31_STIAD</name>
<feature type="non-terminal residue" evidence="3">
    <location>
        <position position="1"/>
    </location>
</feature>
<dbReference type="InterPro" id="IPR058667">
    <property type="entry name" value="DUF6242_C"/>
</dbReference>
<sequence>DDAKRQKIAEPEAQGHGLRGWLDGDRFSGLRTVVSPGPFRGGGALDGRVSPGNALGMRLFLLVLLIVTMAGCKGEERQAGAVRVDLSYATFRPGCLTLTVSDKADPSRVTAQELKTAETPGSRPPRSRELTVAVFRQEGWSRDLIVTLDAFERDCTVDDRKRVASQVQEVQVPEEGILVVRLDLRATDLDDDGFVRTDEGGTDCDDANAAVKPGASNLACTTAQGCGGTFSCTAEGVSTACVSPQPFTPWYKDVDGDGDGDASALIRGACSAPEPGAVTTSGDCDDSSPFVFSNNPEVCDRLDNDCDGQTDENMCGPETWNEIASSGTAGTTWNAVAPHAEGQAWAVANDSKLVHVKGTLATEYTCAGNWISAWARSSDGRVFLGSERGVFASRTVENPDCGGNDSGHEARLNGLVGFENGPETTLFAVSSNGRIYRWNYPAAPVEVEDATPLNLRAIHGTKVSNLLAVGVDGSNAPVILRANADGSQWTPETLPAGLPSNTALRTVHVVHDGLAFAAGDNGVVLMREKGSWTELPRLSSDIKGLVAYGRTAVYAATADKIVKRFDGTSWSDVHSPSWVPTAIHGMGPQEFWVVGFGNGIVRREP</sequence>
<gene>
    <name evidence="3" type="ORF">STIAU_6641</name>
</gene>
<evidence type="ECO:0000259" key="2">
    <source>
        <dbReference type="Pfam" id="PF25852"/>
    </source>
</evidence>
<evidence type="ECO:0000313" key="4">
    <source>
        <dbReference type="Proteomes" id="UP000032702"/>
    </source>
</evidence>
<dbReference type="InterPro" id="IPR021655">
    <property type="entry name" value="Put_metal-bd"/>
</dbReference>
<comment type="caution">
    <text evidence="3">The sequence shown here is derived from an EMBL/GenBank/DDBJ whole genome shotgun (WGS) entry which is preliminary data.</text>
</comment>
<protein>
    <recommendedName>
        <fullName evidence="2">DUF6242 domain-containing protein</fullName>
    </recommendedName>
</protein>
<dbReference type="Proteomes" id="UP000032702">
    <property type="component" value="Unassembled WGS sequence"/>
</dbReference>
<feature type="domain" description="DUF6242" evidence="2">
    <location>
        <begin position="465"/>
        <end position="581"/>
    </location>
</feature>
<reference evidence="3 4" key="1">
    <citation type="submission" date="2006-04" db="EMBL/GenBank/DDBJ databases">
        <authorList>
            <person name="Nierman W.C."/>
        </authorList>
    </citation>
    <scope>NUCLEOTIDE SEQUENCE [LARGE SCALE GENOMIC DNA]</scope>
    <source>
        <strain evidence="3 4">DW4/3-1</strain>
    </source>
</reference>
<dbReference type="Pfam" id="PF11617">
    <property type="entry name" value="Cu-binding_MopE"/>
    <property type="match status" value="2"/>
</dbReference>
<dbReference type="SUPFAM" id="SSF75011">
    <property type="entry name" value="3-carboxy-cis,cis-mucoante lactonizing enzyme"/>
    <property type="match status" value="1"/>
</dbReference>
<accession>Q08R31</accession>
<evidence type="ECO:0000256" key="1">
    <source>
        <dbReference type="SAM" id="MobiDB-lite"/>
    </source>
</evidence>
<evidence type="ECO:0000313" key="3">
    <source>
        <dbReference type="EMBL" id="EAU62935.1"/>
    </source>
</evidence>
<dbReference type="EMBL" id="AAMD01000194">
    <property type="protein sequence ID" value="EAU62935.1"/>
    <property type="molecule type" value="Genomic_DNA"/>
</dbReference>
<dbReference type="Pfam" id="PF25852">
    <property type="entry name" value="DUF6242_C"/>
    <property type="match status" value="1"/>
</dbReference>
<dbReference type="AlphaFoldDB" id="Q08R31"/>